<dbReference type="InterPro" id="IPR000286">
    <property type="entry name" value="HDACs"/>
</dbReference>
<feature type="domain" description="Histone deacetylase" evidence="1">
    <location>
        <begin position="136"/>
        <end position="438"/>
    </location>
</feature>
<name>A0ABD3PA35_9STRA</name>
<dbReference type="AlphaFoldDB" id="A0ABD3PA35"/>
<dbReference type="PANTHER" id="PTHR10625">
    <property type="entry name" value="HISTONE DEACETYLASE HDAC1-RELATED"/>
    <property type="match status" value="1"/>
</dbReference>
<dbReference type="InterPro" id="IPR023801">
    <property type="entry name" value="His_deacetylse_dom"/>
</dbReference>
<dbReference type="EMBL" id="JABMIG020000227">
    <property type="protein sequence ID" value="KAL3784888.1"/>
    <property type="molecule type" value="Genomic_DNA"/>
</dbReference>
<evidence type="ECO:0000313" key="3">
    <source>
        <dbReference type="Proteomes" id="UP001516023"/>
    </source>
</evidence>
<dbReference type="SUPFAM" id="SSF52768">
    <property type="entry name" value="Arginase/deacetylase"/>
    <property type="match status" value="1"/>
</dbReference>
<dbReference type="Proteomes" id="UP001516023">
    <property type="component" value="Unassembled WGS sequence"/>
</dbReference>
<dbReference type="InterPro" id="IPR023696">
    <property type="entry name" value="Ureohydrolase_dom_sf"/>
</dbReference>
<organism evidence="2 3">
    <name type="scientific">Cyclotella cryptica</name>
    <dbReference type="NCBI Taxonomy" id="29204"/>
    <lineage>
        <taxon>Eukaryota</taxon>
        <taxon>Sar</taxon>
        <taxon>Stramenopiles</taxon>
        <taxon>Ochrophyta</taxon>
        <taxon>Bacillariophyta</taxon>
        <taxon>Coscinodiscophyceae</taxon>
        <taxon>Thalassiosirophycidae</taxon>
        <taxon>Stephanodiscales</taxon>
        <taxon>Stephanodiscaceae</taxon>
        <taxon>Cyclotella</taxon>
    </lineage>
</organism>
<reference evidence="2 3" key="1">
    <citation type="journal article" date="2020" name="G3 (Bethesda)">
        <title>Improved Reference Genome for Cyclotella cryptica CCMP332, a Model for Cell Wall Morphogenesis, Salinity Adaptation, and Lipid Production in Diatoms (Bacillariophyta).</title>
        <authorList>
            <person name="Roberts W.R."/>
            <person name="Downey K.M."/>
            <person name="Ruck E.C."/>
            <person name="Traller J.C."/>
            <person name="Alverson A.J."/>
        </authorList>
    </citation>
    <scope>NUCLEOTIDE SEQUENCE [LARGE SCALE GENOMIC DNA]</scope>
    <source>
        <strain evidence="2 3">CCMP332</strain>
    </source>
</reference>
<dbReference type="InterPro" id="IPR037138">
    <property type="entry name" value="His_deacetylse_dom_sf"/>
</dbReference>
<evidence type="ECO:0000313" key="2">
    <source>
        <dbReference type="EMBL" id="KAL3784888.1"/>
    </source>
</evidence>
<evidence type="ECO:0000259" key="1">
    <source>
        <dbReference type="Pfam" id="PF00850"/>
    </source>
</evidence>
<keyword evidence="3" id="KW-1185">Reference proteome</keyword>
<comment type="caution">
    <text evidence="2">The sequence shown here is derived from an EMBL/GenBank/DDBJ whole genome shotgun (WGS) entry which is preliminary data.</text>
</comment>
<proteinExistence type="predicted"/>
<protein>
    <recommendedName>
        <fullName evidence="1">Histone deacetylase domain-containing protein</fullName>
    </recommendedName>
</protein>
<dbReference type="PRINTS" id="PR01270">
    <property type="entry name" value="HDASUPER"/>
</dbReference>
<accession>A0ABD3PA35</accession>
<sequence>MVSTIFPEEELDVKFDSHHVVSKTRKRSRLAQAVKVDPTSSLSTEKLLDSLNPSLLKSMSEHEADSISPIKPLLPTSNNSLKKSSIQVALLHSHAHTQILYRAMHYIHRDRDLLLQSLLKWCGFFHGATKGPLSSFLTIVPPQLATRQLLEDYHESDYLDLLQFPSRSNNVSHDNESDDGREQCNDRTCDDATMKTDGSCQRDDNDNGDSKEFRKQLSTYGLEDDCPMPADAWSRALLWKYCLAVAGGSCLAASLLVNEASSANRGSQYVADVSIHWGGGRHHAHSNKAGGFCYVNDVVLAIRKMLDGVSSTMPSKNDSIAVRSNYRKVPRILYIDLDIHHPDGVQSAFYSTDQVLTASFHRHSAGFFPASFGSITEKGQLGSKGLGYNLNIPLPAGIGNISFLHMYRKLLFGLVNVYDPQAIVLCVGADGLKGDPLVEGRSHDFNSVNFSPGENDADDVPYYVRNDCFDVVSSSTVEGWALSPECLAECVRITAALSAGWEEDMIFIVPSEGKDEKLSDSESTRISMESPECQKDVMDNTPIKQENVPTKISPQDHTRMEGKKRKLLVLGGGGYSPSQASRTWLLCTAAACEGARPGLFWSHLPKDIPHHIYFPRYGPTFELVSEETRREISAYYSSSKEAQVAKMNDGLSDSDQNMLHQGIKAIDLACLYIERQRTKSEFASMSSSLKSTNFCYDSALQHDREHWEEGIPKKNANKGYLCGRRKKKKKAPSVL</sequence>
<dbReference type="Gene3D" id="3.40.800.20">
    <property type="entry name" value="Histone deacetylase domain"/>
    <property type="match status" value="2"/>
</dbReference>
<dbReference type="PANTHER" id="PTHR10625:SF10">
    <property type="entry name" value="HISTONE DEACETYLASE HDAC1"/>
    <property type="match status" value="1"/>
</dbReference>
<gene>
    <name evidence="2" type="ORF">HJC23_012491</name>
</gene>
<dbReference type="Pfam" id="PF00850">
    <property type="entry name" value="Hist_deacetyl"/>
    <property type="match status" value="1"/>
</dbReference>